<dbReference type="AlphaFoldDB" id="A0A9W6WZJ5"/>
<dbReference type="EMBL" id="BSXW01000456">
    <property type="protein sequence ID" value="GMF22952.1"/>
    <property type="molecule type" value="Genomic_DNA"/>
</dbReference>
<name>A0A9W6WZJ5_9STRA</name>
<comment type="caution">
    <text evidence="2">The sequence shown here is derived from an EMBL/GenBank/DDBJ whole genome shotgun (WGS) entry which is preliminary data.</text>
</comment>
<protein>
    <submittedName>
        <fullName evidence="2">Unnamed protein product</fullName>
    </submittedName>
</protein>
<organism evidence="2 3">
    <name type="scientific">Phytophthora lilii</name>
    <dbReference type="NCBI Taxonomy" id="2077276"/>
    <lineage>
        <taxon>Eukaryota</taxon>
        <taxon>Sar</taxon>
        <taxon>Stramenopiles</taxon>
        <taxon>Oomycota</taxon>
        <taxon>Peronosporomycetes</taxon>
        <taxon>Peronosporales</taxon>
        <taxon>Peronosporaceae</taxon>
        <taxon>Phytophthora</taxon>
    </lineage>
</organism>
<sequence>MGPNQMRYKRNHGLNDRFVPSKGDGNPKKYAMQPRTLTREEYLEVMRMFVNQKRAKARLKREERKQRLRDRIGCGRYCKEGIEKTEEDKGYLTAASADKKDFLNAPDEKDYFVATSDEVGAVAADREKDFAAASDKEEKCFAVSDEEEHIVSARNQNGDETEKQLIQEEVAGDVVANALAAYTTIKKNRTGTQKSFLCRTRSLSGHFPRKIRLGSKCLKLRMVAVSE</sequence>
<reference evidence="2" key="1">
    <citation type="submission" date="2023-04" db="EMBL/GenBank/DDBJ databases">
        <title>Phytophthora lilii NBRC 32176.</title>
        <authorList>
            <person name="Ichikawa N."/>
            <person name="Sato H."/>
            <person name="Tonouchi N."/>
        </authorList>
    </citation>
    <scope>NUCLEOTIDE SEQUENCE</scope>
    <source>
        <strain evidence="2">NBRC 32176</strain>
    </source>
</reference>
<gene>
    <name evidence="2" type="ORF">Plil01_000921600</name>
</gene>
<evidence type="ECO:0000313" key="3">
    <source>
        <dbReference type="Proteomes" id="UP001165083"/>
    </source>
</evidence>
<accession>A0A9W6WZJ5</accession>
<evidence type="ECO:0000313" key="2">
    <source>
        <dbReference type="EMBL" id="GMF22952.1"/>
    </source>
</evidence>
<evidence type="ECO:0000256" key="1">
    <source>
        <dbReference type="SAM" id="MobiDB-lite"/>
    </source>
</evidence>
<keyword evidence="3" id="KW-1185">Reference proteome</keyword>
<feature type="region of interest" description="Disordered" evidence="1">
    <location>
        <begin position="1"/>
        <end position="34"/>
    </location>
</feature>
<proteinExistence type="predicted"/>
<dbReference type="Proteomes" id="UP001165083">
    <property type="component" value="Unassembled WGS sequence"/>
</dbReference>